<proteinExistence type="predicted"/>
<gene>
    <name evidence="1" type="ORF">A2370_03275</name>
</gene>
<protein>
    <submittedName>
        <fullName evidence="1">Uncharacterized protein</fullName>
    </submittedName>
</protein>
<reference evidence="1 2" key="1">
    <citation type="journal article" date="2016" name="Nat. Commun.">
        <title>Thousands of microbial genomes shed light on interconnected biogeochemical processes in an aquifer system.</title>
        <authorList>
            <person name="Anantharaman K."/>
            <person name="Brown C.T."/>
            <person name="Hug L.A."/>
            <person name="Sharon I."/>
            <person name="Castelle C.J."/>
            <person name="Probst A.J."/>
            <person name="Thomas B.C."/>
            <person name="Singh A."/>
            <person name="Wilkins M.J."/>
            <person name="Karaoz U."/>
            <person name="Brodie E.L."/>
            <person name="Williams K.H."/>
            <person name="Hubbard S.S."/>
            <person name="Banfield J.F."/>
        </authorList>
    </citation>
    <scope>NUCLEOTIDE SEQUENCE [LARGE SCALE GENOMIC DNA]</scope>
</reference>
<name>A0A1G2QGS9_9BACT</name>
<organism evidence="1 2">
    <name type="scientific">Candidatus Vogelbacteria bacterium RIFOXYB1_FULL_42_16</name>
    <dbReference type="NCBI Taxonomy" id="1802436"/>
    <lineage>
        <taxon>Bacteria</taxon>
        <taxon>Candidatus Vogeliibacteriota</taxon>
    </lineage>
</organism>
<dbReference type="EMBL" id="MHTH01000005">
    <property type="protein sequence ID" value="OHA59181.1"/>
    <property type="molecule type" value="Genomic_DNA"/>
</dbReference>
<comment type="caution">
    <text evidence="1">The sequence shown here is derived from an EMBL/GenBank/DDBJ whole genome shotgun (WGS) entry which is preliminary data.</text>
</comment>
<accession>A0A1G2QGS9</accession>
<dbReference type="Proteomes" id="UP000176222">
    <property type="component" value="Unassembled WGS sequence"/>
</dbReference>
<evidence type="ECO:0000313" key="2">
    <source>
        <dbReference type="Proteomes" id="UP000176222"/>
    </source>
</evidence>
<sequence>MAMSNDLFYRDCEIYNPRGNPKLFVPWKLIRGLSGDSNYLTVDDLFELAFGESCKGIQTEYRDGGNWKLSLPQDGTRKQLEDFVDSLYKYQK</sequence>
<dbReference type="STRING" id="1802436.A2370_03275"/>
<evidence type="ECO:0000313" key="1">
    <source>
        <dbReference type="EMBL" id="OHA59181.1"/>
    </source>
</evidence>
<dbReference type="AlphaFoldDB" id="A0A1G2QGS9"/>